<comment type="caution">
    <text evidence="7">The sequence shown here is derived from an EMBL/GenBank/DDBJ whole genome shotgun (WGS) entry which is preliminary data.</text>
</comment>
<keyword evidence="5" id="KW-0460">Magnesium</keyword>
<dbReference type="SUPFAM" id="SSF63867">
    <property type="entry name" value="MoeA C-terminal domain-like"/>
    <property type="match status" value="1"/>
</dbReference>
<comment type="similarity">
    <text evidence="2 5">Belongs to the MoeA family.</text>
</comment>
<organism evidence="7 8">
    <name type="scientific">Spinactinospora alkalitolerans</name>
    <dbReference type="NCBI Taxonomy" id="687207"/>
    <lineage>
        <taxon>Bacteria</taxon>
        <taxon>Bacillati</taxon>
        <taxon>Actinomycetota</taxon>
        <taxon>Actinomycetes</taxon>
        <taxon>Streptosporangiales</taxon>
        <taxon>Nocardiopsidaceae</taxon>
        <taxon>Spinactinospora</taxon>
    </lineage>
</organism>
<evidence type="ECO:0000256" key="2">
    <source>
        <dbReference type="ARBA" id="ARBA00010763"/>
    </source>
</evidence>
<dbReference type="InterPro" id="IPR036688">
    <property type="entry name" value="MoeA_C_domain_IV_sf"/>
</dbReference>
<sequence length="416" mass="42362">MRVHGDADRRHETTTRCHGHGAVTPWAAAREAARDIGGRCARPEAVRAPLREALGAVLAEDLAALVGVPSYDASAMDGYAVAGPGPWTVVGRVLAGQAPPEELGRSRAVEVATGARVPHGTESVLPYENAERRGDAVHGDAVPGRHVRRAGEDVPSGATVLPAGTAVTPAVLGLAASLAHDALTVRRPRVAALITGDELSRSGFPAPGTVRDAIGPMLPGLAGWAGAALEDPRYVDDTFGAMAAALESAARRPDVSVVVVCGASSTGPADHLRTALAELDVTVVVDGVACRPGHPQLLGHFGPQRAPGPVVVGLPGNPNAALAAALTLLVPVLAALTGRLDPGAAPPRTLPLRDGAGVAPHHRDTRLIAVRADGGHAEPVGHDRPGVLRGAAMADALAVVPPDWTGPAAELLWLPR</sequence>
<dbReference type="GO" id="GO:0005829">
    <property type="term" value="C:cytosol"/>
    <property type="evidence" value="ECO:0007669"/>
    <property type="project" value="TreeGrafter"/>
</dbReference>
<dbReference type="EMBL" id="JACCCC010000001">
    <property type="protein sequence ID" value="NYE46472.1"/>
    <property type="molecule type" value="Genomic_DNA"/>
</dbReference>
<dbReference type="InterPro" id="IPR038987">
    <property type="entry name" value="MoeA-like"/>
</dbReference>
<dbReference type="PANTHER" id="PTHR10192">
    <property type="entry name" value="MOLYBDOPTERIN BIOSYNTHESIS PROTEIN"/>
    <property type="match status" value="1"/>
</dbReference>
<dbReference type="SMART" id="SM00852">
    <property type="entry name" value="MoCF_biosynth"/>
    <property type="match status" value="1"/>
</dbReference>
<dbReference type="Gene3D" id="3.90.105.10">
    <property type="entry name" value="Molybdopterin biosynthesis moea protein, domain 2"/>
    <property type="match status" value="1"/>
</dbReference>
<dbReference type="InterPro" id="IPR036425">
    <property type="entry name" value="MoaB/Mog-like_dom_sf"/>
</dbReference>
<dbReference type="PANTHER" id="PTHR10192:SF5">
    <property type="entry name" value="GEPHYRIN"/>
    <property type="match status" value="1"/>
</dbReference>
<keyword evidence="3 5" id="KW-0500">Molybdenum</keyword>
<dbReference type="InterPro" id="IPR005110">
    <property type="entry name" value="MoeA_linker/N"/>
</dbReference>
<keyword evidence="5" id="KW-0479">Metal-binding</keyword>
<evidence type="ECO:0000256" key="1">
    <source>
        <dbReference type="ARBA" id="ARBA00002901"/>
    </source>
</evidence>
<dbReference type="Gene3D" id="3.40.980.10">
    <property type="entry name" value="MoaB/Mog-like domain"/>
    <property type="match status" value="1"/>
</dbReference>
<proteinExistence type="inferred from homology"/>
<accession>A0A852TUC3</accession>
<gene>
    <name evidence="7" type="ORF">HDA32_001592</name>
</gene>
<dbReference type="AlphaFoldDB" id="A0A852TUC3"/>
<protein>
    <recommendedName>
        <fullName evidence="5">Molybdopterin molybdenumtransferase</fullName>
        <ecNumber evidence="5">2.10.1.1</ecNumber>
    </recommendedName>
</protein>
<comment type="cofactor">
    <cofactor evidence="5">
        <name>Mg(2+)</name>
        <dbReference type="ChEBI" id="CHEBI:18420"/>
    </cofactor>
</comment>
<evidence type="ECO:0000256" key="3">
    <source>
        <dbReference type="ARBA" id="ARBA00022505"/>
    </source>
</evidence>
<keyword evidence="5 7" id="KW-0808">Transferase</keyword>
<keyword evidence="8" id="KW-1185">Reference proteome</keyword>
<dbReference type="InterPro" id="IPR036135">
    <property type="entry name" value="MoeA_linker/N_sf"/>
</dbReference>
<dbReference type="InterPro" id="IPR001453">
    <property type="entry name" value="MoaB/Mog_dom"/>
</dbReference>
<dbReference type="Pfam" id="PF03453">
    <property type="entry name" value="MoeA_N"/>
    <property type="match status" value="1"/>
</dbReference>
<dbReference type="CDD" id="cd00887">
    <property type="entry name" value="MoeA"/>
    <property type="match status" value="1"/>
</dbReference>
<dbReference type="Proteomes" id="UP000589036">
    <property type="component" value="Unassembled WGS sequence"/>
</dbReference>
<evidence type="ECO:0000259" key="6">
    <source>
        <dbReference type="SMART" id="SM00852"/>
    </source>
</evidence>
<dbReference type="EC" id="2.10.1.1" evidence="5"/>
<dbReference type="Pfam" id="PF00994">
    <property type="entry name" value="MoCF_biosynth"/>
    <property type="match status" value="1"/>
</dbReference>
<evidence type="ECO:0000313" key="7">
    <source>
        <dbReference type="EMBL" id="NYE46472.1"/>
    </source>
</evidence>
<reference evidence="7 8" key="1">
    <citation type="submission" date="2020-07" db="EMBL/GenBank/DDBJ databases">
        <title>Sequencing the genomes of 1000 actinobacteria strains.</title>
        <authorList>
            <person name="Klenk H.-P."/>
        </authorList>
    </citation>
    <scope>NUCLEOTIDE SEQUENCE [LARGE SCALE GENOMIC DNA]</scope>
    <source>
        <strain evidence="7 8">CXB654</strain>
    </source>
</reference>
<dbReference type="RefSeq" id="WP_376766943.1">
    <property type="nucleotide sequence ID" value="NZ_BAAAYY010000022.1"/>
</dbReference>
<dbReference type="SUPFAM" id="SSF53218">
    <property type="entry name" value="Molybdenum cofactor biosynthesis proteins"/>
    <property type="match status" value="1"/>
</dbReference>
<comment type="pathway">
    <text evidence="5">Cofactor biosynthesis; molybdopterin biosynthesis.</text>
</comment>
<dbReference type="SUPFAM" id="SSF63882">
    <property type="entry name" value="MoeA N-terminal region -like"/>
    <property type="match status" value="1"/>
</dbReference>
<dbReference type="GO" id="GO:0006777">
    <property type="term" value="P:Mo-molybdopterin cofactor biosynthetic process"/>
    <property type="evidence" value="ECO:0007669"/>
    <property type="project" value="UniProtKB-UniRule"/>
</dbReference>
<dbReference type="Gene3D" id="2.40.340.10">
    <property type="entry name" value="MoeA, C-terminal, domain IV"/>
    <property type="match status" value="1"/>
</dbReference>
<feature type="domain" description="MoaB/Mog" evidence="6">
    <location>
        <begin position="191"/>
        <end position="335"/>
    </location>
</feature>
<dbReference type="GO" id="GO:0046872">
    <property type="term" value="F:metal ion binding"/>
    <property type="evidence" value="ECO:0007669"/>
    <property type="project" value="UniProtKB-UniRule"/>
</dbReference>
<dbReference type="UniPathway" id="UPA00344"/>
<comment type="catalytic activity">
    <reaction evidence="4">
        <text>adenylyl-molybdopterin + molybdate = Mo-molybdopterin + AMP + H(+)</text>
        <dbReference type="Rhea" id="RHEA:35047"/>
        <dbReference type="ChEBI" id="CHEBI:15378"/>
        <dbReference type="ChEBI" id="CHEBI:36264"/>
        <dbReference type="ChEBI" id="CHEBI:62727"/>
        <dbReference type="ChEBI" id="CHEBI:71302"/>
        <dbReference type="ChEBI" id="CHEBI:456215"/>
        <dbReference type="EC" id="2.10.1.1"/>
    </reaction>
</comment>
<name>A0A852TUC3_9ACTN</name>
<evidence type="ECO:0000313" key="8">
    <source>
        <dbReference type="Proteomes" id="UP000589036"/>
    </source>
</evidence>
<keyword evidence="5" id="KW-0501">Molybdenum cofactor biosynthesis</keyword>
<evidence type="ECO:0000256" key="5">
    <source>
        <dbReference type="RuleBase" id="RU365090"/>
    </source>
</evidence>
<dbReference type="Gene3D" id="2.170.190.11">
    <property type="entry name" value="Molybdopterin biosynthesis moea protein, domain 3"/>
    <property type="match status" value="1"/>
</dbReference>
<evidence type="ECO:0000256" key="4">
    <source>
        <dbReference type="ARBA" id="ARBA00047317"/>
    </source>
</evidence>
<comment type="function">
    <text evidence="1 5">Catalyzes the insertion of molybdate into adenylated molybdopterin with the concomitant release of AMP.</text>
</comment>
<dbReference type="GO" id="GO:0061599">
    <property type="term" value="F:molybdopterin molybdotransferase activity"/>
    <property type="evidence" value="ECO:0007669"/>
    <property type="project" value="UniProtKB-UniRule"/>
</dbReference>